<dbReference type="AlphaFoldDB" id="A0A4Z0YZ78"/>
<dbReference type="EMBL" id="SKBN01000067">
    <property type="protein sequence ID" value="TGJ84465.1"/>
    <property type="molecule type" value="Genomic_DNA"/>
</dbReference>
<dbReference type="Proteomes" id="UP000297716">
    <property type="component" value="Unassembled WGS sequence"/>
</dbReference>
<dbReference type="OrthoDB" id="3485856at2759"/>
<sequence length="456" mass="51291">MPKLEDETGDTITSSIEQKARSRTPPRDTTSGLLTPPHSPKTRLGEPAESHAEHSTRTINVRDSYPSPSISPKPPPTRLRIGHDELEITASVPKKPILKASPSLEPSFVQEPGMNREPDNLDQGVVGKMPDLFRSLVNLAIQILSRPSEARVQRAIDLIKDAQDKRCTGEQHRWRKLSAAEYRRLLERLEEPGNASVQSFLEDYLRFDYTQSKKRFEIRMPTIIHERIVGLINEKVSVWKHELGKLDIDAAGDVIAAANSIMPSGAANIELPQALGEADTQSPDTSWGHMSCELQCESATIAFEVAWTQSTQKLREKARRYICAPKSEVRVVVGLDLHDMYLAELRNQKRGYSLDQENETAQARFSVWRAVIRSGNKKDAGLVHEEAFRDATGSRIASAKLQLSLEDFICRGMLESHEGDFGEPLLISSEDLCKYIEDGLDMYRKKKKREMELELA</sequence>
<feature type="region of interest" description="Disordered" evidence="1">
    <location>
        <begin position="1"/>
        <end position="78"/>
    </location>
</feature>
<organism evidence="2 3">
    <name type="scientific">Xylaria hypoxylon</name>
    <dbReference type="NCBI Taxonomy" id="37992"/>
    <lineage>
        <taxon>Eukaryota</taxon>
        <taxon>Fungi</taxon>
        <taxon>Dikarya</taxon>
        <taxon>Ascomycota</taxon>
        <taxon>Pezizomycotina</taxon>
        <taxon>Sordariomycetes</taxon>
        <taxon>Xylariomycetidae</taxon>
        <taxon>Xylariales</taxon>
        <taxon>Xylariaceae</taxon>
        <taxon>Xylaria</taxon>
    </lineage>
</organism>
<accession>A0A4Z0YZ78</accession>
<comment type="caution">
    <text evidence="2">The sequence shown here is derived from an EMBL/GenBank/DDBJ whole genome shotgun (WGS) entry which is preliminary data.</text>
</comment>
<evidence type="ECO:0000313" key="3">
    <source>
        <dbReference type="Proteomes" id="UP000297716"/>
    </source>
</evidence>
<reference evidence="2 3" key="1">
    <citation type="submission" date="2019-03" db="EMBL/GenBank/DDBJ databases">
        <title>Draft genome sequence of Xylaria hypoxylon DSM 108379, a ubiquitous saprotrophic-parasitic fungi on hardwood.</title>
        <authorList>
            <person name="Buettner E."/>
            <person name="Leonhardt S."/>
            <person name="Gebauer A.M."/>
            <person name="Liers C."/>
            <person name="Hofrichter M."/>
            <person name="Kellner H."/>
        </authorList>
    </citation>
    <scope>NUCLEOTIDE SEQUENCE [LARGE SCALE GENOMIC DNA]</scope>
    <source>
        <strain evidence="2 3">DSM 108379</strain>
    </source>
</reference>
<proteinExistence type="predicted"/>
<evidence type="ECO:0000313" key="2">
    <source>
        <dbReference type="EMBL" id="TGJ84465.1"/>
    </source>
</evidence>
<gene>
    <name evidence="2" type="ORF">E0Z10_g4338</name>
</gene>
<name>A0A4Z0YZ78_9PEZI</name>
<protein>
    <submittedName>
        <fullName evidence="2">Uncharacterized protein</fullName>
    </submittedName>
</protein>
<dbReference type="STRING" id="37992.A0A4Z0YZ78"/>
<feature type="compositionally biased region" description="Basic and acidic residues" evidence="1">
    <location>
        <begin position="43"/>
        <end position="56"/>
    </location>
</feature>
<keyword evidence="3" id="KW-1185">Reference proteome</keyword>
<evidence type="ECO:0000256" key="1">
    <source>
        <dbReference type="SAM" id="MobiDB-lite"/>
    </source>
</evidence>